<feature type="domain" description="Glycine zipper" evidence="4">
    <location>
        <begin position="732"/>
        <end position="777"/>
    </location>
</feature>
<keyword evidence="1" id="KW-1188">Viral release from host cell</keyword>
<dbReference type="InterPro" id="IPR039567">
    <property type="entry name" value="Gly-zipper"/>
</dbReference>
<proteinExistence type="predicted"/>
<dbReference type="Pfam" id="PF13488">
    <property type="entry name" value="Gly-zipper_Omp"/>
    <property type="match status" value="1"/>
</dbReference>
<dbReference type="Proteomes" id="UP000001477">
    <property type="component" value="Chromosome"/>
</dbReference>
<sequence length="1564" mass="165595">MTVAETLRIEIPIETVDNTDPGVSNATKKFEKMERAANSANSSAKKASDTVSKFDKQAQKTEKSLASWAKEKYEVLLEAKERISPVLSTLGNGLRGFAGKTWSVTMRAIDLITSPVRGIINLLKNPIFQVGAVLGVSIGLKDTIETYKDFEAAMSQVQAISGATSTELVKLTNKAKEMGATTKFTAEESAQAFNYMAMAGWKTDDMLNGIEGILSLAAASGEDLATTSDIVTDALTAFNMKAGDAGHFSDVLAAAASNANTTVSGMGETFKYAGSMAGSLSYSIEDVALMTGLMANTGIKGTMAGTALNSIFTRLSTNTNGAADAMKDLGISFFDSNGQARDLSDVMGELRTATAGMTAEQKSNLANTIAGTQAQKGLLAILNASEEDYNKLADAINNADGAAANMSETMMDNLQGSITLLQSAVDGVKISFGERLSPYVRSLADWLTDQMPAVESGLDEMMDWVDTKVDRMKKKFHDLTESEEWKNADFLGKVKLSWDEFIADPFKEWWDTKGKSKFADFAGDIGKGIGSGIKIGVMTMLGIDISETFDEGTSIGASFAKGFSEGFDFDAVSAKLMDGLGNLVSNAGKLLPGGKSADLSSVFSAVLLGKIASPFISLGKGAISLGKAGKTVLGSGTGEMGLGTAMLGSSAMGTGLLGKSAMLAINLGAGNLAGGASLSAGALSAVGMGAGAGAIAGGATLVSSAMDLYKSIKSDNKDEKAAYGGSAAWKAGGVAAGAAAGAALGSVIPGLGTAVGALIGAGVGGIAGWIKGNKVKEEYQDNVEEMQKEAEKAQKIFQATGLSIEDVRFQNKALQDAMNDSEVSAEQFSAMFQEECENVAKNAFGKVKLSLEEVKSIASDITFGDMTDGLNTFTTATGDTQQALSDLQSSVSTLKKENWKVSLGMKLDELQKDDYKSAIENFISDSQSYIDNNHYEATVALKLLTGTDADTSGLDSYYGSMKKQLDDLGKELSGKVDIALEDSVISLDESAEIQSLQDQISAITGKISQARTDAEFDTLKIKYSGAELDMDSFNALQEELQTQVSNASDQYEQALTLTLTNLNLQLADGAITQEEYDAAVKEATDGYYAQLNEINARVSSFNLETIAEAWDSSLQGYMPEIEGSTKEKLETALNNALLAHPDVQTWTAADVASWMGLDKLNLDTAVQTDIATQILQTALAVPDGTKEKIMQDFKDSVPTAEEIKEAIDWDSMTNEDWTELMESITGPTEGESIGLNTEDLKKKMSDYYGEYFESVKTSYSEALHNALENSGSEETLSTFMQQYMQDQMADFDFSTVMENYGPISNEYFATLQSEWQTAGTNLGTSLNTGASTSLTNGSAGLRTSLQTSLNTATASPFSISPTVNVTPKYNLLTLPTIPTTTSTPAKHAAGGRVGGGPQLSWLAEEGWDEFVIPTNPSRRTRALELYEQAGEALGVSKHAEGGRIEGSNLSDMVSDHNLFTEATRNASYGYNETTEGNYEDNSAETFAPVSSEVPTSTPQTGPISVNVAVSPNFQIEAKEGQSEEDIVAVIRRHLGEIADELGGNIADKLSEVFANMPVTSTKGA</sequence>
<dbReference type="PANTHER" id="PTHR37813">
    <property type="entry name" value="FELS-2 PROPHAGE PROTEIN"/>
    <property type="match status" value="1"/>
</dbReference>
<feature type="region of interest" description="Disordered" evidence="2">
    <location>
        <begin position="32"/>
        <end position="55"/>
    </location>
</feature>
<evidence type="ECO:0000313" key="5">
    <source>
        <dbReference type="EMBL" id="ACR75836.1"/>
    </source>
</evidence>
<dbReference type="HOGENOM" id="CLU_245765_0_0_9"/>
<accession>C4ZC90</accession>
<evidence type="ECO:0000256" key="1">
    <source>
        <dbReference type="ARBA" id="ARBA00022612"/>
    </source>
</evidence>
<evidence type="ECO:0000259" key="3">
    <source>
        <dbReference type="Pfam" id="PF10145"/>
    </source>
</evidence>
<dbReference type="PANTHER" id="PTHR37813:SF1">
    <property type="entry name" value="FELS-2 PROPHAGE PROTEIN"/>
    <property type="match status" value="1"/>
</dbReference>
<dbReference type="PaxDb" id="515619-EUBREC_2095"/>
<gene>
    <name evidence="5" type="ordered locus">EUBREC_2095</name>
</gene>
<feature type="compositionally biased region" description="Low complexity" evidence="2">
    <location>
        <begin position="36"/>
        <end position="45"/>
    </location>
</feature>
<evidence type="ECO:0000313" key="6">
    <source>
        <dbReference type="Proteomes" id="UP000001477"/>
    </source>
</evidence>
<dbReference type="NCBIfam" id="TIGR01760">
    <property type="entry name" value="tape_meas_TP901"/>
    <property type="match status" value="1"/>
</dbReference>
<evidence type="ECO:0008006" key="7">
    <source>
        <dbReference type="Google" id="ProtNLM"/>
    </source>
</evidence>
<name>C4ZC90_AGARV</name>
<evidence type="ECO:0000259" key="4">
    <source>
        <dbReference type="Pfam" id="PF13488"/>
    </source>
</evidence>
<dbReference type="InterPro" id="IPR010090">
    <property type="entry name" value="Phage_tape_meas"/>
</dbReference>
<protein>
    <recommendedName>
        <fullName evidence="7">Phage tail tape measure protein</fullName>
    </recommendedName>
</protein>
<feature type="domain" description="Phage tail tape measure protein" evidence="3">
    <location>
        <begin position="173"/>
        <end position="371"/>
    </location>
</feature>
<organism evidence="5 6">
    <name type="scientific">Agathobacter rectalis (strain ATCC 33656 / DSM 3377 / JCM 17463 / KCTC 5835 / VPI 0990)</name>
    <name type="common">Eubacterium rectale</name>
    <dbReference type="NCBI Taxonomy" id="515619"/>
    <lineage>
        <taxon>Bacteria</taxon>
        <taxon>Bacillati</taxon>
        <taxon>Bacillota</taxon>
        <taxon>Clostridia</taxon>
        <taxon>Lachnospirales</taxon>
        <taxon>Lachnospiraceae</taxon>
        <taxon>Agathobacter</taxon>
    </lineage>
</organism>
<dbReference type="STRING" id="515619.EUBREC_2095"/>
<dbReference type="EMBL" id="CP001107">
    <property type="protein sequence ID" value="ACR75836.1"/>
    <property type="molecule type" value="Genomic_DNA"/>
</dbReference>
<feature type="compositionally biased region" description="Basic and acidic residues" evidence="2">
    <location>
        <begin position="46"/>
        <end position="55"/>
    </location>
</feature>
<evidence type="ECO:0000256" key="2">
    <source>
        <dbReference type="SAM" id="MobiDB-lite"/>
    </source>
</evidence>
<dbReference type="KEGG" id="ere:EUBREC_2095"/>
<reference evidence="5 6" key="1">
    <citation type="journal article" date="2009" name="Proc. Natl. Acad. Sci. U.S.A.">
        <title>Characterizing a model human gut microbiota composed of members of its two dominant bacterial phyla.</title>
        <authorList>
            <person name="Mahowald M.A."/>
            <person name="Rey F.E."/>
            <person name="Seedorf H."/>
            <person name="Turnbaugh P.J."/>
            <person name="Fulton R.S."/>
            <person name="Wollam A."/>
            <person name="Shah N."/>
            <person name="Wang C."/>
            <person name="Magrini V."/>
            <person name="Wilson R.K."/>
            <person name="Cantarel B.L."/>
            <person name="Coutinho P.M."/>
            <person name="Henrissat B."/>
            <person name="Crock L.W."/>
            <person name="Russell A."/>
            <person name="Verberkmoes N.C."/>
            <person name="Hettich R.L."/>
            <person name="Gordon J.I."/>
        </authorList>
    </citation>
    <scope>NUCLEOTIDE SEQUENCE [LARGE SCALE GENOMIC DNA]</scope>
    <source>
        <strain evidence="6">ATCC 33656 / DSM 3377 / JCM 17463 / KCTC 5835 / LMG 30912 / VPI 0990</strain>
    </source>
</reference>
<dbReference type="Pfam" id="PF10145">
    <property type="entry name" value="PhageMin_Tail"/>
    <property type="match status" value="1"/>
</dbReference>